<dbReference type="PANTHER" id="PTHR30528:SF0">
    <property type="entry name" value="CYTOPLASMIC PROTEIN"/>
    <property type="match status" value="1"/>
</dbReference>
<protein>
    <submittedName>
        <fullName evidence="1">Unannotated protein</fullName>
    </submittedName>
</protein>
<evidence type="ECO:0000313" key="1">
    <source>
        <dbReference type="EMBL" id="CAB4672918.1"/>
    </source>
</evidence>
<name>A0A6J6MIF8_9ZZZZ</name>
<dbReference type="PANTHER" id="PTHR30528">
    <property type="entry name" value="CYTOPLASMIC PROTEIN"/>
    <property type="match status" value="1"/>
</dbReference>
<dbReference type="EMBL" id="CAEZWM010000262">
    <property type="protein sequence ID" value="CAB4672918.1"/>
    <property type="molecule type" value="Genomic_DNA"/>
</dbReference>
<dbReference type="AlphaFoldDB" id="A0A6J6MIF8"/>
<proteinExistence type="predicted"/>
<dbReference type="InterPro" id="IPR009351">
    <property type="entry name" value="AlkZ-like"/>
</dbReference>
<accession>A0A6J6MIF8</accession>
<dbReference type="Pfam" id="PF06224">
    <property type="entry name" value="AlkZ-like"/>
    <property type="match status" value="1"/>
</dbReference>
<sequence>MPSALSIRDARRCVLGAQGFSVARPSGAATLRHATSLLGRVGAVQLDSVNVIARAHELTLFSRLGDHPRNLTERLVSTGRAFEYWGHEASLLPVELHPLLRWRMEAARNGEIWSGLSDVFEEQPEYVERVLKEITNRGPLSARDLPDRGAKAGPWWGWDAGKRALEYLFWTGTVTAWRRANFERVYDLTERALPSEILNAPTPTREDAQKDLLLRAAAAFGVATAADLADAFRIKAPVARPLIAELVEDGALEAITVEGWKHQAFRMPGTRTPRAVDARALLAPFDSLMWGRDRVERLFGFHYRLEIYVPAPKRVYGYYVMPFLLGEDLVARVEMKSDRKAGVLNISGAWAEPEVELGLVAEALASEASSLAEFLGLDRVTLGRRGDLMKSLRSAVSSLDS</sequence>
<gene>
    <name evidence="1" type="ORF">UFOPK2242_01561</name>
</gene>
<organism evidence="1">
    <name type="scientific">freshwater metagenome</name>
    <dbReference type="NCBI Taxonomy" id="449393"/>
    <lineage>
        <taxon>unclassified sequences</taxon>
        <taxon>metagenomes</taxon>
        <taxon>ecological metagenomes</taxon>
    </lineage>
</organism>
<reference evidence="1" key="1">
    <citation type="submission" date="2020-05" db="EMBL/GenBank/DDBJ databases">
        <authorList>
            <person name="Chiriac C."/>
            <person name="Salcher M."/>
            <person name="Ghai R."/>
            <person name="Kavagutti S V."/>
        </authorList>
    </citation>
    <scope>NUCLEOTIDE SEQUENCE</scope>
</reference>